<keyword evidence="2" id="KW-0472">Membrane</keyword>
<accession>A0A2S5BEI0</accession>
<dbReference type="STRING" id="741276.A0A2S5BEI0"/>
<protein>
    <recommendedName>
        <fullName evidence="5">Transmembrane protein</fullName>
    </recommendedName>
</protein>
<reference evidence="3 4" key="1">
    <citation type="journal article" date="2018" name="Front. Microbiol.">
        <title>Prospects for Fungal Bioremediation of Acidic Radioactive Waste Sites: Characterization and Genome Sequence of Rhodotorula taiwanensis MD1149.</title>
        <authorList>
            <person name="Tkavc R."/>
            <person name="Matrosova V.Y."/>
            <person name="Grichenko O.E."/>
            <person name="Gostincar C."/>
            <person name="Volpe R.P."/>
            <person name="Klimenkova P."/>
            <person name="Gaidamakova E.K."/>
            <person name="Zhou C.E."/>
            <person name="Stewart B.J."/>
            <person name="Lyman M.G."/>
            <person name="Malfatti S.A."/>
            <person name="Rubinfeld B."/>
            <person name="Courtot M."/>
            <person name="Singh J."/>
            <person name="Dalgard C.L."/>
            <person name="Hamilton T."/>
            <person name="Frey K.G."/>
            <person name="Gunde-Cimerman N."/>
            <person name="Dugan L."/>
            <person name="Daly M.J."/>
        </authorList>
    </citation>
    <scope>NUCLEOTIDE SEQUENCE [LARGE SCALE GENOMIC DNA]</scope>
    <source>
        <strain evidence="3 4">MD1149</strain>
    </source>
</reference>
<keyword evidence="2" id="KW-1133">Transmembrane helix</keyword>
<dbReference type="Proteomes" id="UP000237144">
    <property type="component" value="Unassembled WGS sequence"/>
</dbReference>
<feature type="region of interest" description="Disordered" evidence="1">
    <location>
        <begin position="219"/>
        <end position="246"/>
    </location>
</feature>
<organism evidence="3 4">
    <name type="scientific">Rhodotorula taiwanensis</name>
    <dbReference type="NCBI Taxonomy" id="741276"/>
    <lineage>
        <taxon>Eukaryota</taxon>
        <taxon>Fungi</taxon>
        <taxon>Dikarya</taxon>
        <taxon>Basidiomycota</taxon>
        <taxon>Pucciniomycotina</taxon>
        <taxon>Microbotryomycetes</taxon>
        <taxon>Sporidiobolales</taxon>
        <taxon>Sporidiobolaceae</taxon>
        <taxon>Rhodotorula</taxon>
    </lineage>
</organism>
<gene>
    <name evidence="3" type="ORF">BMF94_1793</name>
</gene>
<evidence type="ECO:0008006" key="5">
    <source>
        <dbReference type="Google" id="ProtNLM"/>
    </source>
</evidence>
<proteinExistence type="predicted"/>
<evidence type="ECO:0000256" key="1">
    <source>
        <dbReference type="SAM" id="MobiDB-lite"/>
    </source>
</evidence>
<evidence type="ECO:0000313" key="3">
    <source>
        <dbReference type="EMBL" id="POY75161.1"/>
    </source>
</evidence>
<feature type="compositionally biased region" description="Basic residues" evidence="1">
    <location>
        <begin position="231"/>
        <end position="246"/>
    </location>
</feature>
<feature type="transmembrane region" description="Helical" evidence="2">
    <location>
        <begin position="60"/>
        <end position="82"/>
    </location>
</feature>
<feature type="transmembrane region" description="Helical" evidence="2">
    <location>
        <begin position="23"/>
        <end position="48"/>
    </location>
</feature>
<evidence type="ECO:0000256" key="2">
    <source>
        <dbReference type="SAM" id="Phobius"/>
    </source>
</evidence>
<dbReference type="OrthoDB" id="3239304at2759"/>
<feature type="transmembrane region" description="Helical" evidence="2">
    <location>
        <begin position="94"/>
        <end position="117"/>
    </location>
</feature>
<name>A0A2S5BEI0_9BASI</name>
<keyword evidence="2" id="KW-0812">Transmembrane</keyword>
<evidence type="ECO:0000313" key="4">
    <source>
        <dbReference type="Proteomes" id="UP000237144"/>
    </source>
</evidence>
<dbReference type="EMBL" id="PJQD01000019">
    <property type="protein sequence ID" value="POY75161.1"/>
    <property type="molecule type" value="Genomic_DNA"/>
</dbReference>
<comment type="caution">
    <text evidence="3">The sequence shown here is derived from an EMBL/GenBank/DDBJ whole genome shotgun (WGS) entry which is preliminary data.</text>
</comment>
<dbReference type="AlphaFoldDB" id="A0A2S5BEI0"/>
<keyword evidence="4" id="KW-1185">Reference proteome</keyword>
<sequence>MEPYIPFTAAQVRRHRFCFCVPVRWGVWILSAVEAVVSAMLCTANFLALFSTHDGRPWLIGIRVAGVLGWGSCVVMCGFGWIGTIEQKRKWVEWYYLLCWWHVCVIGIFGFISLLLLNLPGARIVAQGACVTVALAQKQLLHLAQKVSTEEAANVVATCERTVQIGLILSDLAWAIAVVLELWLGLIVGHYLDELADRDAAIHYGVDIESAQAPYSLTGLPGGTEIEKKYRSTGKRSRRSRRHERK</sequence>
<feature type="transmembrane region" description="Helical" evidence="2">
    <location>
        <begin position="172"/>
        <end position="192"/>
    </location>
</feature>